<sequence>MLWILTQDKDSLINVKELTVNGKKIKGIIGSATLDEWSKSIGKYQSNERALEVVSEVFNKIEENQGHSVTFAMPKE</sequence>
<dbReference type="AlphaFoldDB" id="A0A3N5B7R3"/>
<comment type="caution">
    <text evidence="1">The sequence shown here is derived from an EMBL/GenBank/DDBJ whole genome shotgun (WGS) entry which is preliminary data.</text>
</comment>
<gene>
    <name evidence="1" type="ORF">EDC24_1976</name>
</gene>
<dbReference type="RefSeq" id="WP_124222022.1">
    <property type="nucleotide sequence ID" value="NZ_RKRF01000009.1"/>
</dbReference>
<dbReference type="Proteomes" id="UP000276443">
    <property type="component" value="Unassembled WGS sequence"/>
</dbReference>
<reference evidence="1 2" key="1">
    <citation type="submission" date="2018-11" db="EMBL/GenBank/DDBJ databases">
        <title>Genomic Encyclopedia of Type Strains, Phase IV (KMG-IV): sequencing the most valuable type-strain genomes for metagenomic binning, comparative biology and taxonomic classification.</title>
        <authorList>
            <person name="Goeker M."/>
        </authorList>
    </citation>
    <scope>NUCLEOTIDE SEQUENCE [LARGE SCALE GENOMIC DNA]</scope>
    <source>
        <strain evidence="1 2">DSM 18090</strain>
    </source>
</reference>
<evidence type="ECO:0000313" key="1">
    <source>
        <dbReference type="EMBL" id="RPF53474.1"/>
    </source>
</evidence>
<evidence type="ECO:0000313" key="2">
    <source>
        <dbReference type="Proteomes" id="UP000276443"/>
    </source>
</evidence>
<dbReference type="OrthoDB" id="1756121at2"/>
<accession>A0A3N5B7R3</accession>
<name>A0A3N5B7R3_9BACI</name>
<proteinExistence type="predicted"/>
<dbReference type="EMBL" id="RKRF01000009">
    <property type="protein sequence ID" value="RPF53474.1"/>
    <property type="molecule type" value="Genomic_DNA"/>
</dbReference>
<organism evidence="1 2">
    <name type="scientific">Aquisalibacillus elongatus</name>
    <dbReference type="NCBI Taxonomy" id="485577"/>
    <lineage>
        <taxon>Bacteria</taxon>
        <taxon>Bacillati</taxon>
        <taxon>Bacillota</taxon>
        <taxon>Bacilli</taxon>
        <taxon>Bacillales</taxon>
        <taxon>Bacillaceae</taxon>
        <taxon>Aquisalibacillus</taxon>
    </lineage>
</organism>
<keyword evidence="2" id="KW-1185">Reference proteome</keyword>
<protein>
    <submittedName>
        <fullName evidence="1">Uncharacterized protein</fullName>
    </submittedName>
</protein>